<keyword evidence="1" id="KW-0732">Signal</keyword>
<name>A0A843TPF5_COLES</name>
<dbReference type="EMBL" id="NMUH01000202">
    <property type="protein sequence ID" value="MQL74342.1"/>
    <property type="molecule type" value="Genomic_DNA"/>
</dbReference>
<proteinExistence type="predicted"/>
<dbReference type="Proteomes" id="UP000652761">
    <property type="component" value="Unassembled WGS sequence"/>
</dbReference>
<evidence type="ECO:0000313" key="3">
    <source>
        <dbReference type="Proteomes" id="UP000652761"/>
    </source>
</evidence>
<dbReference type="OrthoDB" id="651362at2759"/>
<evidence type="ECO:0000256" key="1">
    <source>
        <dbReference type="SAM" id="SignalP"/>
    </source>
</evidence>
<feature type="chain" id="PRO_5032334891" evidence="1">
    <location>
        <begin position="21"/>
        <end position="405"/>
    </location>
</feature>
<feature type="signal peptide" evidence="1">
    <location>
        <begin position="1"/>
        <end position="20"/>
    </location>
</feature>
<organism evidence="2 3">
    <name type="scientific">Colocasia esculenta</name>
    <name type="common">Wild taro</name>
    <name type="synonym">Arum esculentum</name>
    <dbReference type="NCBI Taxonomy" id="4460"/>
    <lineage>
        <taxon>Eukaryota</taxon>
        <taxon>Viridiplantae</taxon>
        <taxon>Streptophyta</taxon>
        <taxon>Embryophyta</taxon>
        <taxon>Tracheophyta</taxon>
        <taxon>Spermatophyta</taxon>
        <taxon>Magnoliopsida</taxon>
        <taxon>Liliopsida</taxon>
        <taxon>Araceae</taxon>
        <taxon>Aroideae</taxon>
        <taxon>Colocasieae</taxon>
        <taxon>Colocasia</taxon>
    </lineage>
</organism>
<reference evidence="2" key="1">
    <citation type="submission" date="2017-07" db="EMBL/GenBank/DDBJ databases">
        <title>Taro Niue Genome Assembly and Annotation.</title>
        <authorList>
            <person name="Atibalentja N."/>
            <person name="Keating K."/>
            <person name="Fields C.J."/>
        </authorList>
    </citation>
    <scope>NUCLEOTIDE SEQUENCE</scope>
    <source>
        <strain evidence="2">Niue_2</strain>
        <tissue evidence="2">Leaf</tissue>
    </source>
</reference>
<sequence length="405" mass="43701">MVSVLSGGVLISWAVSCVLALADGPSGGFQMGYRACLCLLGLSWLQASCAGFCGGCPASFSFPWCSALERLSARQIVTVTWDPHPREPVEGVLRATSMLESTAYLASWAVFSGFRSVGSLCLVQTPGCYFGNPFLGTVCGGTRVYSCLTSWSVRGAGWFCLWALDLVEVCAEGCFHIVFDSAGSAGVVLGWTLVVGHGISLFRCFVALYSRLTPLLSSVAFLQVLRLFEFIAYLTGLNSNPSGSSDPWVAARPSGSLVGGPGGQVITAWMDYGPVWMRRDYWESLCHRWATGPWLERSQAAKRNRVAHPKKNVHTSGLVSYATHSKKLETYDRTMVDRYAEGTPQPDLDLEAWVDAVGVPRKGRVYRFGDNLNTTPVLFSYSSLVAPPAYASSSAVMPDSGGDDI</sequence>
<accession>A0A843TPF5</accession>
<comment type="caution">
    <text evidence="2">The sequence shown here is derived from an EMBL/GenBank/DDBJ whole genome shotgun (WGS) entry which is preliminary data.</text>
</comment>
<keyword evidence="3" id="KW-1185">Reference proteome</keyword>
<evidence type="ECO:0000313" key="2">
    <source>
        <dbReference type="EMBL" id="MQL74342.1"/>
    </source>
</evidence>
<gene>
    <name evidence="2" type="ORF">Taro_006699</name>
</gene>
<dbReference type="AlphaFoldDB" id="A0A843TPF5"/>
<protein>
    <submittedName>
        <fullName evidence="2">Uncharacterized protein</fullName>
    </submittedName>
</protein>